<evidence type="ECO:0000256" key="3">
    <source>
        <dbReference type="ARBA" id="ARBA00022801"/>
    </source>
</evidence>
<feature type="compositionally biased region" description="Basic and acidic residues" evidence="9">
    <location>
        <begin position="1"/>
        <end position="13"/>
    </location>
</feature>
<comment type="catalytic activity">
    <reaction evidence="6">
        <text>ATP + H2O = ADP + phosphate + H(+)</text>
        <dbReference type="Rhea" id="RHEA:13065"/>
        <dbReference type="ChEBI" id="CHEBI:15377"/>
        <dbReference type="ChEBI" id="CHEBI:15378"/>
        <dbReference type="ChEBI" id="CHEBI:30616"/>
        <dbReference type="ChEBI" id="CHEBI:43474"/>
        <dbReference type="ChEBI" id="CHEBI:456216"/>
        <dbReference type="EC" id="3.6.4.13"/>
    </reaction>
</comment>
<dbReference type="SUPFAM" id="SSF52540">
    <property type="entry name" value="P-loop containing nucleoside triphosphate hydrolases"/>
    <property type="match status" value="1"/>
</dbReference>
<dbReference type="PROSITE" id="PS00039">
    <property type="entry name" value="DEAD_ATP_HELICASE"/>
    <property type="match status" value="1"/>
</dbReference>
<dbReference type="EC" id="3.6.4.13" evidence="1"/>
<dbReference type="OrthoDB" id="196131at2759"/>
<keyword evidence="4 8" id="KW-0347">Helicase</keyword>
<dbReference type="GO" id="GO:0003676">
    <property type="term" value="F:nucleic acid binding"/>
    <property type="evidence" value="ECO:0007669"/>
    <property type="project" value="InterPro"/>
</dbReference>
<sequence length="600" mass="66919">MGSEGARSEDRFSAHSGGAAAGSESSPEPVGGAFEAPTYEKKEVTYDQVRSLGWVPPAKYDYSVYMTDHSTRNDLVEEGKEPKWLSQAARYEWDDEYGDVGPHDEKLEDELFRSMFINRIGNKMDAYEYRVNIQGPQDVAPVRRFIDAGLHPVMLENVHNCGYDVPTPVQAYCIPAVLLGHDVVATAQTGSGKTAAYLIPILSRLMGKAGKVCGPKAGINGAQYPVRAEPIVVIVTPTRELTIQIFNECRRLCYRTKLRPCVIYGGVPARVQADDLRRGCDVLVATPGRLIDFMEKANTLSLNRCKFTVLDEADELLHTDWEPEMKKIMRGATNVQDDDHTYMMFSATFNKTCRKVAKEYMSEDRIRVTIGREGSTHKNISQQVIWTNEDQKRNALVDLLLSLPPARTLIFVNSRRTADLLDDFLYNQTFPCTSIHYDRTQLEREEALTKFRDGSTPILIATGISARGIDVCNCMHVINYDLPAADRGGIDEYIHRIGRTARIGNEGLATSFYNDKNEDIADKLVKILVENDKPVPDFLQQYTPQEGDKLDFDDESLPSSDEDEFGQSPNDNGSTAGSGVAAPEWKAPSDSDDDNANVAW</sequence>
<dbReference type="GO" id="GO:0003724">
    <property type="term" value="F:RNA helicase activity"/>
    <property type="evidence" value="ECO:0007669"/>
    <property type="project" value="UniProtKB-EC"/>
</dbReference>
<feature type="region of interest" description="Disordered" evidence="9">
    <location>
        <begin position="1"/>
        <end position="38"/>
    </location>
</feature>
<dbReference type="InterPro" id="IPR000629">
    <property type="entry name" value="RNA-helicase_DEAD-box_CS"/>
</dbReference>
<protein>
    <recommendedName>
        <fullName evidence="1">RNA helicase</fullName>
        <ecNumber evidence="1">3.6.4.13</ecNumber>
    </recommendedName>
</protein>
<evidence type="ECO:0000256" key="8">
    <source>
        <dbReference type="RuleBase" id="RU000492"/>
    </source>
</evidence>
<evidence type="ECO:0000256" key="7">
    <source>
        <dbReference type="PROSITE-ProRule" id="PRU00552"/>
    </source>
</evidence>
<dbReference type="InterPro" id="IPR027417">
    <property type="entry name" value="P-loop_NTPase"/>
</dbReference>
<feature type="domain" description="Helicase C-terminal" evidence="11">
    <location>
        <begin position="395"/>
        <end position="543"/>
    </location>
</feature>
<feature type="domain" description="Helicase ATP-binding" evidence="10">
    <location>
        <begin position="174"/>
        <end position="367"/>
    </location>
</feature>
<dbReference type="GO" id="GO:0005524">
    <property type="term" value="F:ATP binding"/>
    <property type="evidence" value="ECO:0007669"/>
    <property type="project" value="UniProtKB-KW"/>
</dbReference>
<dbReference type="CDD" id="cd18787">
    <property type="entry name" value="SF2_C_DEAD"/>
    <property type="match status" value="1"/>
</dbReference>
<feature type="compositionally biased region" description="Acidic residues" evidence="9">
    <location>
        <begin position="590"/>
        <end position="600"/>
    </location>
</feature>
<dbReference type="Gene3D" id="3.40.50.300">
    <property type="entry name" value="P-loop containing nucleotide triphosphate hydrolases"/>
    <property type="match status" value="2"/>
</dbReference>
<proteinExistence type="inferred from homology"/>
<evidence type="ECO:0000259" key="11">
    <source>
        <dbReference type="PROSITE" id="PS51194"/>
    </source>
</evidence>
<dbReference type="Pfam" id="PF00270">
    <property type="entry name" value="DEAD"/>
    <property type="match status" value="1"/>
</dbReference>
<keyword evidence="3 8" id="KW-0378">Hydrolase</keyword>
<evidence type="ECO:0000256" key="1">
    <source>
        <dbReference type="ARBA" id="ARBA00012552"/>
    </source>
</evidence>
<feature type="short sequence motif" description="Q motif" evidence="7">
    <location>
        <begin position="143"/>
        <end position="171"/>
    </location>
</feature>
<dbReference type="InterPro" id="IPR014014">
    <property type="entry name" value="RNA_helicase_DEAD_Q_motif"/>
</dbReference>
<keyword evidence="14" id="KW-1185">Reference proteome</keyword>
<dbReference type="PROSITE" id="PS51192">
    <property type="entry name" value="HELICASE_ATP_BIND_1"/>
    <property type="match status" value="1"/>
</dbReference>
<feature type="domain" description="DEAD-box RNA helicase Q" evidence="12">
    <location>
        <begin position="143"/>
        <end position="171"/>
    </location>
</feature>
<keyword evidence="2 8" id="KW-0547">Nucleotide-binding</keyword>
<feature type="compositionally biased region" description="Low complexity" evidence="9">
    <location>
        <begin position="14"/>
        <end position="26"/>
    </location>
</feature>
<dbReference type="InterPro" id="IPR014001">
    <property type="entry name" value="Helicase_ATP-bd"/>
</dbReference>
<feature type="compositionally biased region" description="Polar residues" evidence="9">
    <location>
        <begin position="567"/>
        <end position="577"/>
    </location>
</feature>
<evidence type="ECO:0000256" key="5">
    <source>
        <dbReference type="ARBA" id="ARBA00022840"/>
    </source>
</evidence>
<dbReference type="GO" id="GO:0016787">
    <property type="term" value="F:hydrolase activity"/>
    <property type="evidence" value="ECO:0007669"/>
    <property type="project" value="UniProtKB-KW"/>
</dbReference>
<dbReference type="PROSITE" id="PS51194">
    <property type="entry name" value="HELICASE_CTER"/>
    <property type="match status" value="1"/>
</dbReference>
<dbReference type="SMART" id="SM00487">
    <property type="entry name" value="DEXDc"/>
    <property type="match status" value="1"/>
</dbReference>
<dbReference type="PANTHER" id="PTHR47958">
    <property type="entry name" value="ATP-DEPENDENT RNA HELICASE DBP3"/>
    <property type="match status" value="1"/>
</dbReference>
<evidence type="ECO:0000256" key="9">
    <source>
        <dbReference type="SAM" id="MobiDB-lite"/>
    </source>
</evidence>
<reference evidence="13" key="1">
    <citation type="journal article" date="2020" name="Stud. Mycol.">
        <title>101 Dothideomycetes genomes: a test case for predicting lifestyles and emergence of pathogens.</title>
        <authorList>
            <person name="Haridas S."/>
            <person name="Albert R."/>
            <person name="Binder M."/>
            <person name="Bloem J."/>
            <person name="Labutti K."/>
            <person name="Salamov A."/>
            <person name="Andreopoulos B."/>
            <person name="Baker S."/>
            <person name="Barry K."/>
            <person name="Bills G."/>
            <person name="Bluhm B."/>
            <person name="Cannon C."/>
            <person name="Castanera R."/>
            <person name="Culley D."/>
            <person name="Daum C."/>
            <person name="Ezra D."/>
            <person name="Gonzalez J."/>
            <person name="Henrissat B."/>
            <person name="Kuo A."/>
            <person name="Liang C."/>
            <person name="Lipzen A."/>
            <person name="Lutzoni F."/>
            <person name="Magnuson J."/>
            <person name="Mondo S."/>
            <person name="Nolan M."/>
            <person name="Ohm R."/>
            <person name="Pangilinan J."/>
            <person name="Park H.-J."/>
            <person name="Ramirez L."/>
            <person name="Alfaro M."/>
            <person name="Sun H."/>
            <person name="Tritt A."/>
            <person name="Yoshinaga Y."/>
            <person name="Zwiers L.-H."/>
            <person name="Turgeon B."/>
            <person name="Goodwin S."/>
            <person name="Spatafora J."/>
            <person name="Crous P."/>
            <person name="Grigoriev I."/>
        </authorList>
    </citation>
    <scope>NUCLEOTIDE SEQUENCE</scope>
    <source>
        <strain evidence="13">ATCC 16933</strain>
    </source>
</reference>
<accession>A0A6A6NL94</accession>
<dbReference type="PROSITE" id="PS51195">
    <property type="entry name" value="Q_MOTIF"/>
    <property type="match status" value="1"/>
</dbReference>
<evidence type="ECO:0000259" key="10">
    <source>
        <dbReference type="PROSITE" id="PS51192"/>
    </source>
</evidence>
<comment type="similarity">
    <text evidence="8">Belongs to the DEAD box helicase family.</text>
</comment>
<evidence type="ECO:0000313" key="14">
    <source>
        <dbReference type="Proteomes" id="UP000799766"/>
    </source>
</evidence>
<evidence type="ECO:0000313" key="13">
    <source>
        <dbReference type="EMBL" id="KAF2452436.1"/>
    </source>
</evidence>
<dbReference type="InterPro" id="IPR011545">
    <property type="entry name" value="DEAD/DEAH_box_helicase_dom"/>
</dbReference>
<evidence type="ECO:0000256" key="6">
    <source>
        <dbReference type="ARBA" id="ARBA00047984"/>
    </source>
</evidence>
<dbReference type="SMART" id="SM00490">
    <property type="entry name" value="HELICc"/>
    <property type="match status" value="1"/>
</dbReference>
<dbReference type="Pfam" id="PF00271">
    <property type="entry name" value="Helicase_C"/>
    <property type="match status" value="1"/>
</dbReference>
<gene>
    <name evidence="13" type="ORF">BDY21DRAFT_294661</name>
</gene>
<dbReference type="Proteomes" id="UP000799766">
    <property type="component" value="Unassembled WGS sequence"/>
</dbReference>
<organism evidence="13 14">
    <name type="scientific">Lineolata rhizophorae</name>
    <dbReference type="NCBI Taxonomy" id="578093"/>
    <lineage>
        <taxon>Eukaryota</taxon>
        <taxon>Fungi</taxon>
        <taxon>Dikarya</taxon>
        <taxon>Ascomycota</taxon>
        <taxon>Pezizomycotina</taxon>
        <taxon>Dothideomycetes</taxon>
        <taxon>Dothideomycetes incertae sedis</taxon>
        <taxon>Lineolatales</taxon>
        <taxon>Lineolataceae</taxon>
        <taxon>Lineolata</taxon>
    </lineage>
</organism>
<evidence type="ECO:0000256" key="4">
    <source>
        <dbReference type="ARBA" id="ARBA00022806"/>
    </source>
</evidence>
<evidence type="ECO:0000256" key="2">
    <source>
        <dbReference type="ARBA" id="ARBA00022741"/>
    </source>
</evidence>
<evidence type="ECO:0000259" key="12">
    <source>
        <dbReference type="PROSITE" id="PS51195"/>
    </source>
</evidence>
<dbReference type="InterPro" id="IPR001650">
    <property type="entry name" value="Helicase_C-like"/>
</dbReference>
<dbReference type="AlphaFoldDB" id="A0A6A6NL94"/>
<name>A0A6A6NL94_9PEZI</name>
<feature type="region of interest" description="Disordered" evidence="9">
    <location>
        <begin position="536"/>
        <end position="600"/>
    </location>
</feature>
<keyword evidence="5 8" id="KW-0067">ATP-binding</keyword>
<feature type="compositionally biased region" description="Acidic residues" evidence="9">
    <location>
        <begin position="551"/>
        <end position="565"/>
    </location>
</feature>
<dbReference type="EMBL" id="MU001709">
    <property type="protein sequence ID" value="KAF2452436.1"/>
    <property type="molecule type" value="Genomic_DNA"/>
</dbReference>